<protein>
    <submittedName>
        <fullName evidence="1">Uncharacterized protein</fullName>
    </submittedName>
</protein>
<proteinExistence type="predicted"/>
<reference evidence="1 2" key="1">
    <citation type="journal article" date="2018" name="Sci. Rep.">
        <title>Genomic signatures of local adaptation to the degree of environmental predictability in rotifers.</title>
        <authorList>
            <person name="Franch-Gras L."/>
            <person name="Hahn C."/>
            <person name="Garcia-Roger E.M."/>
            <person name="Carmona M.J."/>
            <person name="Serra M."/>
            <person name="Gomez A."/>
        </authorList>
    </citation>
    <scope>NUCLEOTIDE SEQUENCE [LARGE SCALE GENOMIC DNA]</scope>
    <source>
        <strain evidence="1">HYR1</strain>
    </source>
</reference>
<sequence>MLNGFYGKLTNFGQNKRDRHNISKYGLNTNFCYFDLKISALRLNDRYESLSLVILEFELCNQ</sequence>
<comment type="caution">
    <text evidence="1">The sequence shown here is derived from an EMBL/GenBank/DDBJ whole genome shotgun (WGS) entry which is preliminary data.</text>
</comment>
<dbReference type="Proteomes" id="UP000276133">
    <property type="component" value="Unassembled WGS sequence"/>
</dbReference>
<evidence type="ECO:0000313" key="2">
    <source>
        <dbReference type="Proteomes" id="UP000276133"/>
    </source>
</evidence>
<evidence type="ECO:0000313" key="1">
    <source>
        <dbReference type="EMBL" id="RNA09531.1"/>
    </source>
</evidence>
<dbReference type="AlphaFoldDB" id="A0A3M7QES4"/>
<keyword evidence="2" id="KW-1185">Reference proteome</keyword>
<organism evidence="1 2">
    <name type="scientific">Brachionus plicatilis</name>
    <name type="common">Marine rotifer</name>
    <name type="synonym">Brachionus muelleri</name>
    <dbReference type="NCBI Taxonomy" id="10195"/>
    <lineage>
        <taxon>Eukaryota</taxon>
        <taxon>Metazoa</taxon>
        <taxon>Spiralia</taxon>
        <taxon>Gnathifera</taxon>
        <taxon>Rotifera</taxon>
        <taxon>Eurotatoria</taxon>
        <taxon>Monogononta</taxon>
        <taxon>Pseudotrocha</taxon>
        <taxon>Ploima</taxon>
        <taxon>Brachionidae</taxon>
        <taxon>Brachionus</taxon>
    </lineage>
</organism>
<name>A0A3M7QES4_BRAPC</name>
<gene>
    <name evidence="1" type="ORF">BpHYR1_005804</name>
</gene>
<accession>A0A3M7QES4</accession>
<dbReference type="EMBL" id="REGN01006449">
    <property type="protein sequence ID" value="RNA09531.1"/>
    <property type="molecule type" value="Genomic_DNA"/>
</dbReference>